<keyword evidence="3" id="KW-1185">Reference proteome</keyword>
<gene>
    <name evidence="2" type="ORF">NDU88_003435</name>
</gene>
<name>A0AAV7WTM2_PLEWA</name>
<dbReference type="EMBL" id="JANPWB010000001">
    <property type="protein sequence ID" value="KAJ1215828.1"/>
    <property type="molecule type" value="Genomic_DNA"/>
</dbReference>
<protein>
    <submittedName>
        <fullName evidence="2">Uncharacterized protein</fullName>
    </submittedName>
</protein>
<dbReference type="Gene3D" id="3.30.250.20">
    <property type="entry name" value="L1 transposable element, C-terminal domain"/>
    <property type="match status" value="1"/>
</dbReference>
<dbReference type="Proteomes" id="UP001066276">
    <property type="component" value="Chromosome 1_1"/>
</dbReference>
<proteinExistence type="predicted"/>
<organism evidence="2 3">
    <name type="scientific">Pleurodeles waltl</name>
    <name type="common">Iberian ribbed newt</name>
    <dbReference type="NCBI Taxonomy" id="8319"/>
    <lineage>
        <taxon>Eukaryota</taxon>
        <taxon>Metazoa</taxon>
        <taxon>Chordata</taxon>
        <taxon>Craniata</taxon>
        <taxon>Vertebrata</taxon>
        <taxon>Euteleostomi</taxon>
        <taxon>Amphibia</taxon>
        <taxon>Batrachia</taxon>
        <taxon>Caudata</taxon>
        <taxon>Salamandroidea</taxon>
        <taxon>Salamandridae</taxon>
        <taxon>Pleurodelinae</taxon>
        <taxon>Pleurodeles</taxon>
    </lineage>
</organism>
<dbReference type="AlphaFoldDB" id="A0AAV7WTM2"/>
<feature type="region of interest" description="Disordered" evidence="1">
    <location>
        <begin position="97"/>
        <end position="122"/>
    </location>
</feature>
<evidence type="ECO:0000313" key="2">
    <source>
        <dbReference type="EMBL" id="KAJ1215828.1"/>
    </source>
</evidence>
<comment type="caution">
    <text evidence="2">The sequence shown here is derived from an EMBL/GenBank/DDBJ whole genome shotgun (WGS) entry which is preliminary data.</text>
</comment>
<sequence>MARLLNYQDTILHLRQERGLLQWQGATISIHPYCTMAVQEACRTFTKAKVAMRCLRLFYGMLYPAFLWVDNHGKTCFFEVPAVALSFCICYVKPASSPWRTSPGPLSQDPGSTSSAEPFSSE</sequence>
<reference evidence="2" key="1">
    <citation type="journal article" date="2022" name="bioRxiv">
        <title>Sequencing and chromosome-scale assembly of the giantPleurodeles waltlgenome.</title>
        <authorList>
            <person name="Brown T."/>
            <person name="Elewa A."/>
            <person name="Iarovenko S."/>
            <person name="Subramanian E."/>
            <person name="Araus A.J."/>
            <person name="Petzold A."/>
            <person name="Susuki M."/>
            <person name="Suzuki K.-i.T."/>
            <person name="Hayashi T."/>
            <person name="Toyoda A."/>
            <person name="Oliveira C."/>
            <person name="Osipova E."/>
            <person name="Leigh N.D."/>
            <person name="Simon A."/>
            <person name="Yun M.H."/>
        </authorList>
    </citation>
    <scope>NUCLEOTIDE SEQUENCE</scope>
    <source>
        <strain evidence="2">20211129_DDA</strain>
        <tissue evidence="2">Liver</tissue>
    </source>
</reference>
<dbReference type="InterPro" id="IPR042566">
    <property type="entry name" value="L1_C"/>
</dbReference>
<evidence type="ECO:0000313" key="3">
    <source>
        <dbReference type="Proteomes" id="UP001066276"/>
    </source>
</evidence>
<feature type="compositionally biased region" description="Polar residues" evidence="1">
    <location>
        <begin position="109"/>
        <end position="122"/>
    </location>
</feature>
<evidence type="ECO:0000256" key="1">
    <source>
        <dbReference type="SAM" id="MobiDB-lite"/>
    </source>
</evidence>
<accession>A0AAV7WTM2</accession>